<evidence type="ECO:0000256" key="2">
    <source>
        <dbReference type="ARBA" id="ARBA00008017"/>
    </source>
</evidence>
<dbReference type="SUPFAM" id="SSF82861">
    <property type="entry name" value="Mechanosensitive channel protein MscS (YggB), transmembrane region"/>
    <property type="match status" value="1"/>
</dbReference>
<dbReference type="InParanoid" id="A0A317ZIN5"/>
<dbReference type="Pfam" id="PF00924">
    <property type="entry name" value="MS_channel_2nd"/>
    <property type="match status" value="1"/>
</dbReference>
<dbReference type="FunCoup" id="A0A317ZIN5">
    <property type="interactions" value="126"/>
</dbReference>
<dbReference type="InterPro" id="IPR006685">
    <property type="entry name" value="MscS_channel_2nd"/>
</dbReference>
<dbReference type="InterPro" id="IPR011066">
    <property type="entry name" value="MscS_channel_C_sf"/>
</dbReference>
<evidence type="ECO:0000313" key="11">
    <source>
        <dbReference type="Proteomes" id="UP000247099"/>
    </source>
</evidence>
<feature type="transmembrane region" description="Helical" evidence="7">
    <location>
        <begin position="62"/>
        <end position="84"/>
    </location>
</feature>
<name>A0A317ZIN5_9BACT</name>
<dbReference type="InterPro" id="IPR006686">
    <property type="entry name" value="MscS_channel_CS"/>
</dbReference>
<evidence type="ECO:0000256" key="1">
    <source>
        <dbReference type="ARBA" id="ARBA00004651"/>
    </source>
</evidence>
<evidence type="ECO:0000259" key="8">
    <source>
        <dbReference type="Pfam" id="PF00924"/>
    </source>
</evidence>
<dbReference type="PROSITE" id="PS01246">
    <property type="entry name" value="UPF0003"/>
    <property type="match status" value="1"/>
</dbReference>
<keyword evidence="3" id="KW-1003">Cell membrane</keyword>
<keyword evidence="6 7" id="KW-0472">Membrane</keyword>
<dbReference type="AlphaFoldDB" id="A0A317ZIN5"/>
<dbReference type="SUPFAM" id="SSF50182">
    <property type="entry name" value="Sm-like ribonucleoproteins"/>
    <property type="match status" value="1"/>
</dbReference>
<keyword evidence="5 7" id="KW-1133">Transmembrane helix</keyword>
<feature type="transmembrane region" description="Helical" evidence="7">
    <location>
        <begin position="162"/>
        <end position="180"/>
    </location>
</feature>
<dbReference type="InterPro" id="IPR010920">
    <property type="entry name" value="LSM_dom_sf"/>
</dbReference>
<protein>
    <submittedName>
        <fullName evidence="10">Mechanosensitive ion channel family protein</fullName>
    </submittedName>
</protein>
<sequence length="367" mass="39917">MNLSEFMNTEIVAGNTLWRITGLFGLLLVGFTAGKLLKFILSRRAEQLREPRPIIAATLGAIGRAAPFLAFALGLAAGTSLLVLNGASELVGTCVAIVVTLAISWTAICLVDAPKAWMTQRAGQTESKLDDMLAPIVSKSLIATIVVLTVVQIAQILSGKEITSILAGLGIGGLAFALAAQDTIKNLFGSMVLLADRPFEVGDRIVVDSTDGTVETVGMRSTRVRTLTGHLVTIPNGELANKSIENVTKRPHIRRIFNITITYDTPPAKVAEAKAILEEIMKDHEGMDPEFPPRVFFNEFQNSALNLFCIYWYHPALWWDYLALTERINMQILERFNEAGIDFAFPTQTVHLAGDPSRPLEVGVKGS</sequence>
<dbReference type="Pfam" id="PF21082">
    <property type="entry name" value="MS_channel_3rd"/>
    <property type="match status" value="1"/>
</dbReference>
<dbReference type="Gene3D" id="1.10.287.1260">
    <property type="match status" value="1"/>
</dbReference>
<dbReference type="Gene3D" id="2.30.30.60">
    <property type="match status" value="1"/>
</dbReference>
<feature type="domain" description="Mechanosensitive ion channel MscS C-terminal" evidence="9">
    <location>
        <begin position="257"/>
        <end position="343"/>
    </location>
</feature>
<comment type="subcellular location">
    <subcellularLocation>
        <location evidence="1">Cell membrane</location>
        <topology evidence="1">Multi-pass membrane protein</topology>
    </subcellularLocation>
</comment>
<evidence type="ECO:0000256" key="5">
    <source>
        <dbReference type="ARBA" id="ARBA00022989"/>
    </source>
</evidence>
<dbReference type="PANTHER" id="PTHR30221">
    <property type="entry name" value="SMALL-CONDUCTANCE MECHANOSENSITIVE CHANNEL"/>
    <property type="match status" value="1"/>
</dbReference>
<dbReference type="PANTHER" id="PTHR30221:SF1">
    <property type="entry name" value="SMALL-CONDUCTANCE MECHANOSENSITIVE CHANNEL"/>
    <property type="match status" value="1"/>
</dbReference>
<proteinExistence type="inferred from homology"/>
<reference evidence="10 11" key="1">
    <citation type="submission" date="2018-05" db="EMBL/GenBank/DDBJ databases">
        <title>Coraliomargarita sinensis sp. nov., isolated from a marine solar saltern.</title>
        <authorList>
            <person name="Zhou L.Y."/>
        </authorList>
    </citation>
    <scope>NUCLEOTIDE SEQUENCE [LARGE SCALE GENOMIC DNA]</scope>
    <source>
        <strain evidence="10 11">WN38</strain>
    </source>
</reference>
<evidence type="ECO:0000256" key="6">
    <source>
        <dbReference type="ARBA" id="ARBA00023136"/>
    </source>
</evidence>
<evidence type="ECO:0000256" key="7">
    <source>
        <dbReference type="SAM" id="Phobius"/>
    </source>
</evidence>
<evidence type="ECO:0000256" key="4">
    <source>
        <dbReference type="ARBA" id="ARBA00022692"/>
    </source>
</evidence>
<dbReference type="InterPro" id="IPR023408">
    <property type="entry name" value="MscS_beta-dom_sf"/>
</dbReference>
<dbReference type="Gene3D" id="3.30.70.100">
    <property type="match status" value="1"/>
</dbReference>
<dbReference type="SUPFAM" id="SSF82689">
    <property type="entry name" value="Mechanosensitive channel protein MscS (YggB), C-terminal domain"/>
    <property type="match status" value="1"/>
</dbReference>
<organism evidence="10 11">
    <name type="scientific">Coraliomargarita sinensis</name>
    <dbReference type="NCBI Taxonomy" id="2174842"/>
    <lineage>
        <taxon>Bacteria</taxon>
        <taxon>Pseudomonadati</taxon>
        <taxon>Verrucomicrobiota</taxon>
        <taxon>Opitutia</taxon>
        <taxon>Puniceicoccales</taxon>
        <taxon>Coraliomargaritaceae</taxon>
        <taxon>Coraliomargarita</taxon>
    </lineage>
</organism>
<evidence type="ECO:0000256" key="3">
    <source>
        <dbReference type="ARBA" id="ARBA00022475"/>
    </source>
</evidence>
<feature type="transmembrane region" description="Helical" evidence="7">
    <location>
        <begin position="90"/>
        <end position="111"/>
    </location>
</feature>
<dbReference type="EMBL" id="QHJQ01000001">
    <property type="protein sequence ID" value="PXA05380.1"/>
    <property type="molecule type" value="Genomic_DNA"/>
</dbReference>
<feature type="transmembrane region" description="Helical" evidence="7">
    <location>
        <begin position="20"/>
        <end position="41"/>
    </location>
</feature>
<dbReference type="InterPro" id="IPR011014">
    <property type="entry name" value="MscS_channel_TM-2"/>
</dbReference>
<accession>A0A317ZIN5</accession>
<keyword evidence="11" id="KW-1185">Reference proteome</keyword>
<dbReference type="GO" id="GO:0008381">
    <property type="term" value="F:mechanosensitive monoatomic ion channel activity"/>
    <property type="evidence" value="ECO:0007669"/>
    <property type="project" value="InterPro"/>
</dbReference>
<dbReference type="InterPro" id="IPR049278">
    <property type="entry name" value="MS_channel_C"/>
</dbReference>
<dbReference type="InterPro" id="IPR045275">
    <property type="entry name" value="MscS_archaea/bacteria_type"/>
</dbReference>
<evidence type="ECO:0000313" key="10">
    <source>
        <dbReference type="EMBL" id="PXA05380.1"/>
    </source>
</evidence>
<dbReference type="Proteomes" id="UP000247099">
    <property type="component" value="Unassembled WGS sequence"/>
</dbReference>
<dbReference type="GO" id="GO:0005886">
    <property type="term" value="C:plasma membrane"/>
    <property type="evidence" value="ECO:0007669"/>
    <property type="project" value="UniProtKB-SubCell"/>
</dbReference>
<gene>
    <name evidence="10" type="ORF">DDZ13_00500</name>
</gene>
<comment type="similarity">
    <text evidence="2">Belongs to the MscS (TC 1.A.23) family.</text>
</comment>
<evidence type="ECO:0000259" key="9">
    <source>
        <dbReference type="Pfam" id="PF21082"/>
    </source>
</evidence>
<feature type="domain" description="Mechanosensitive ion channel MscS" evidence="8">
    <location>
        <begin position="182"/>
        <end position="249"/>
    </location>
</feature>
<keyword evidence="4 7" id="KW-0812">Transmembrane</keyword>
<comment type="caution">
    <text evidence="10">The sequence shown here is derived from an EMBL/GenBank/DDBJ whole genome shotgun (WGS) entry which is preliminary data.</text>
</comment>